<feature type="transmembrane region" description="Helical" evidence="16">
    <location>
        <begin position="3187"/>
        <end position="3208"/>
    </location>
</feature>
<dbReference type="GO" id="GO:0005886">
    <property type="term" value="C:plasma membrane"/>
    <property type="evidence" value="ECO:0007669"/>
    <property type="project" value="UniProtKB-SubCell"/>
</dbReference>
<dbReference type="GO" id="GO:0005262">
    <property type="term" value="F:calcium channel activity"/>
    <property type="evidence" value="ECO:0007669"/>
    <property type="project" value="TreeGrafter"/>
</dbReference>
<feature type="domain" description="GAIN-B" evidence="20">
    <location>
        <begin position="2218"/>
        <end position="2383"/>
    </location>
</feature>
<feature type="signal peptide" evidence="17">
    <location>
        <begin position="1"/>
        <end position="21"/>
    </location>
</feature>
<dbReference type="SMART" id="SM00303">
    <property type="entry name" value="GPS"/>
    <property type="match status" value="1"/>
</dbReference>
<dbReference type="Pfam" id="PF01825">
    <property type="entry name" value="GPS"/>
    <property type="match status" value="1"/>
</dbReference>
<keyword evidence="4" id="KW-1003">Cell membrane</keyword>
<dbReference type="InterPro" id="IPR001024">
    <property type="entry name" value="PLAT/LH2_dom"/>
</dbReference>
<dbReference type="FunFam" id="2.60.60.20:FF:000022">
    <property type="entry name" value="Uncharacterized protein"/>
    <property type="match status" value="1"/>
</dbReference>
<evidence type="ECO:0000256" key="6">
    <source>
        <dbReference type="ARBA" id="ARBA00022729"/>
    </source>
</evidence>
<dbReference type="PROSITE" id="PS50095">
    <property type="entry name" value="PLAT"/>
    <property type="match status" value="1"/>
</dbReference>
<dbReference type="Gene3D" id="2.60.40.10">
    <property type="entry name" value="Immunoglobulins"/>
    <property type="match status" value="4"/>
</dbReference>
<feature type="domain" description="PLAT" evidence="19">
    <location>
        <begin position="2442"/>
        <end position="2561"/>
    </location>
</feature>
<dbReference type="GO" id="GO:0005929">
    <property type="term" value="C:cilium"/>
    <property type="evidence" value="ECO:0007669"/>
    <property type="project" value="UniProtKB-SubCell"/>
</dbReference>
<dbReference type="Pfam" id="PF02010">
    <property type="entry name" value="REJ"/>
    <property type="match status" value="1"/>
</dbReference>
<dbReference type="InterPro" id="IPR042060">
    <property type="entry name" value="PLAT_polycystin1"/>
</dbReference>
<feature type="transmembrane region" description="Helical" evidence="16">
    <location>
        <begin position="2891"/>
        <end position="2910"/>
    </location>
</feature>
<evidence type="ECO:0000259" key="21">
    <source>
        <dbReference type="PROSITE" id="PS51212"/>
    </source>
</evidence>
<evidence type="ECO:0000256" key="12">
    <source>
        <dbReference type="ARBA" id="ARBA00023273"/>
    </source>
</evidence>
<evidence type="ECO:0000259" key="18">
    <source>
        <dbReference type="PROSITE" id="PS50093"/>
    </source>
</evidence>
<reference evidence="23" key="1">
    <citation type="submission" date="2025-08" db="UniProtKB">
        <authorList>
            <consortium name="RefSeq"/>
        </authorList>
    </citation>
    <scope>IDENTIFICATION</scope>
</reference>
<evidence type="ECO:0000256" key="15">
    <source>
        <dbReference type="SAM" id="MobiDB-lite"/>
    </source>
</evidence>
<keyword evidence="12" id="KW-0966">Cell projection</keyword>
<feature type="transmembrane region" description="Helical" evidence="16">
    <location>
        <begin position="2646"/>
        <end position="2668"/>
    </location>
</feature>
<dbReference type="PANTHER" id="PTHR10877:SF150">
    <property type="entry name" value="REJ DOMAIN-CONTAINING PROTEIN"/>
    <property type="match status" value="1"/>
</dbReference>
<keyword evidence="11" id="KW-0325">Glycoprotein</keyword>
<evidence type="ECO:0000256" key="1">
    <source>
        <dbReference type="ARBA" id="ARBA00004138"/>
    </source>
</evidence>
<name>A0A6P7SA50_9MOLL</name>
<evidence type="ECO:0000256" key="13">
    <source>
        <dbReference type="PIRSR" id="PIRSR603915-2"/>
    </source>
</evidence>
<keyword evidence="10" id="KW-1015">Disulfide bond</keyword>
<feature type="transmembrane region" description="Helical" evidence="16">
    <location>
        <begin position="3336"/>
        <end position="3357"/>
    </location>
</feature>
<keyword evidence="7 16" id="KW-1133">Transmembrane helix</keyword>
<feature type="transmembrane region" description="Helical" evidence="16">
    <location>
        <begin position="2399"/>
        <end position="2419"/>
    </location>
</feature>
<sequence>MRTLIINIVLIFVLGFEQVSGGYQGCYKEAKYDRAFPISPGDYDQASISVITCAAACGEIIEPYAALSGGKFCFCGSNQPALANLDNAACTESCLNNPAEKCGDSEHVSVHDSAQHITKLSLSVASKVDSDVSFSVAAEPSSIDMVYSMNYGDIGDNMQSEKNLTGLFDRHYVLPGNFTATLFGEGRDNSAPEVQAVTTVSIETPVVNVTLDCPDVVATHEDFDCLAIVQDGTSLTVTVDIGEGWQRTYPIADATRFIAGQDLAASSTVLSEPTALTYFKLLSDFQWDGVLVGWELKGSMAGNIKLLVLKPQCPSTYCYTTRQCGACVEGMAEICDSNKYCMASNLCDKQTTSSRPAPLATLSYEVISAKSVAITTGYNYIKVDEVVTIKAGYIIGFEKESGEIDATTYNDTDYFIAGTTSEGTAHTVQDMTKSGGSHLLKGIASRTSVLSINHIYTETKDVEIEVIVTGKENSENATKLLMVQEGIDKIIIDSSEFKATQVEGTFSILSHKGNNVTYEWDFDDGVLVNTTDQQIVHVYSQPGTYNVTVSAWNLLSSKKNFTVVFAEESIKDLKIENKPIATTEDAIFQISKSNGSHFQCTLSYGDNSDTSLSTPDFAPTASSTHRYQQRGTYDVTIACSNNVSQNSFTVKQIVVDPITELKLIEEGVLKSERKAINFSIATGSDVSFELTLDGVDYPVTYNPNTLTGSTDLIDWPNYGLHYVIISATNPVSNVTETVEFGVVEEITGANSTVVGEKKRIKVGDDVTYKVTKDTGSDVQTEWIFGDGQTFITPWNDTDQTTHTFNFAGNYTVVVNIFNKQKKVVFTHNVIVLAPIENLTLQSNSPVLFTPPANVNFKFVLASLQVPTDARVDINYGDGNADNLFFDLDSAYYHAYEDVGVFHVTATVSNEINAADLETVVDIIEPLEDLTIKSNPTFAVVNELVQISIFLYRGGNTNVSITWDMGDGTISETPRKGISPHEPDVFDHTYTSVGNYTIKVSVKSILEVINTTYFMVCQQAVARGRVDDIHPRVFTGSQLSVMVNMNYEGGIPPANSYACYFNTTSENEDTKCCIGDNEHALKRPLLTNDQLSLQYNEAGVFIGKLVTCNMVSREEYTFKVSILREITTMTTGIMYQPKLPLNSPGIPVVSNNFPFDLPAIFDISTDGTVENYTVTVTNTDNGDTTIYFNSSSPVTFNWSDPGNYDITISAKNFYSSQDKTIQIAVADSLTGLILSVPKQNKVDNETTIQVSLPTISSSTCLVLDLGDETPAYVYGASVACPEEYKTMAKDSVLNEMSWTHNFATPGTYKVSVLAADIFGNFTSEKLIVISDVQCEPPHIVIREVSYNFMEPLVVKRNKLVRFLTKTTISCKHTLKNIKLWSIIPADPNSGEEIGEPVTLLDNPSINFAELAIEPSILETGFYKVIYNVKMDPTEFPNQEVFQTKVSTYLKIISSDLVIMIENGGASERLWGINTILTLSPEKYSYDPDVPRDGNQGFTNFIWYCSGYKQKYEITEDEGTVGPPSLSSDKGGCFGNGPGKLSFTAGSISFNTQWMKINESYDFLVIAEKGDRKANATLRVKIVDGIPGLAMIECSPGLCTQASTGQVVNPSARIGLTAYCTEGCQTDEKSYEYTWELFYYEYRWDWRKIKNMSEYVADSDKKYLVVSKSIFEDFQNVEKFRAKVTIIDGLTRAETAINILVNKAPRNGSCTISPDSGETGQTVFNLSCFNWEDDQKIEQYMFYAKYKDSSLLNQIAFGIDSTLNVFMPLGPDYDNYKMEVFGKVFDPLGAYTIYPMGTVTVLPMSEEKLQGLLDELNNGSMADLDQVAANGDIQETNTLFTTLASALNSASKKVDKETYANNSERASTGYGRDYDHRVPVETPVLSGAEVQELQASKFDSKIEQDRSLRAKGRAKMAEALNTITVSTISGIQLTSSTLSAVCKYTEECGREAQKAVITNIEKMSDTFKKLGRGTPKEELAVAGESLMATIGQALESVNSHITNPIISDMESVAEFMVYDTDLDSEQETISSQDPERGLDELKYVANKDLQTKEAVKESKKLRDSMKTITKTLSTALVPGDEPLNMFTPKMDISISKSSAKSLSDTKFGEGRGAFNLPDWCKMKTDCDPDDIVSLEVMATPGNIYSFAKNKAASDVSGTMSINFMTDDNNDIPIANASEPIEIIIPREKTFKAKAPDFVNPVLVKNETLFYHTFWANNTNSSLHIEIRPDNATVQLLVFVYFNNTPNSTVQSWEHFQMIPSSMEQAENYTDGSWPNPYMLFVSDKIVGNYTGRITLGVRQLEADEMDLYDSNATIPDFKPHTGQFTTNYTLRTFTSGCLYFSETKTDWVTDGCYVGHKTNLTQTQCFCNHMTAFSAGLVVAPNAIDWDRVLNNASFAENPTLYITQIIILLVYLGFAGWSFWQDKKDTEKLGLTPLKDNNPNDKYYYEIIVATGMGKDSGTTSKVYFILSGEYDETEARSLTDDKRQILQRGSVDGFLMAVRRPLGALSYARIWHDNSGKGKFGSWYLKHFLVRDLQTGMKYHFIANKWLAVEEDDGQVDRIIPVAGKEQLLNFSHMFAKRAQKNLGDGHLWFSVIGRPPGSPFTRLQRVSCCLCLLFTSMFANALYYGKESGGGGGFSFGPFSMSIETISMGFVSNLIVLPVNLIIVTLFRKSKPRKEKPSRIEQALKESNETPTVTSVNDVQPLVMTGWDDMSRSQANLIGSDKDLSRPGTSMSRPNTPAVRKKAGGNDDKKNKKKFMFPWWCRIISWILLWLTVAGSCAGVTFYGITFGNEKCTKWISSMLISFFSSVFITEPIKVFGMAILLSLILKKPAEEEEEGEDETLEMGEDEEFLHSANGFGAAKPKKTAYKPPDQEALGKMREQRLKEIKMWEVIKEIIFYAFFLWILMVISYRNRSPWAYRTKYALENILVHTGNDFSEITNTQAFWKWAKNDLVDGLRATKYYNGAPPLMLRGYMSDKTSRIMGYAVMRQLRATTKQCKIAKQFESLGLDCHKEYSLFNEDKEMYGKGWDTPSFNSTYSNLADEFQYQDSSKLDGYPFYGSLNMYGGGGYVARLKGSKTKLTTMMERLQNTSWIDKLTRAVFVEFTIYNPQVNLFTVCTLLAEFTRIGGVVTSYRFEPCMLLPYMTQAALFQTLCDVIFVLFLIYFLIKEVKLLLKLRRKYLKEFWNLVELGIVSLSIAGMFIFIYKLLETTRLTDLFRKTQGNKYMKFQYVAFWNEMFCIIVGWLVFLATLKFMKLLRFNKRMSMLSSTLTNSAPSLLNFSLVFWIFFLSFVQVFYLLFFREMSDFANFITAAETGFLMMMGKFDFHMMKLIQPILCPLIFAMFVVTITFILLNMFLSILNEAFASVKEDLDKQSNEYEIVNFMVGRFKTWTGIGMSGAVSPEEQNCKKSISGNKDGPDGQIEQFPDKVDQLLNSISQVYMEKDTLEAFFDDRNEAGKRALKKILKQSQTSSAYHAFPNDDYGLPKVQTN</sequence>
<dbReference type="InterPro" id="IPR002859">
    <property type="entry name" value="PKD/REJ-like"/>
</dbReference>
<dbReference type="SMART" id="SM00089">
    <property type="entry name" value="PKD"/>
    <property type="match status" value="5"/>
</dbReference>
<accession>A0A6P7SA50</accession>
<feature type="transmembrane region" description="Helical" evidence="16">
    <location>
        <begin position="3228"/>
        <end position="3253"/>
    </location>
</feature>
<evidence type="ECO:0000256" key="14">
    <source>
        <dbReference type="PROSITE-ProRule" id="PRU00152"/>
    </source>
</evidence>
<dbReference type="InterPro" id="IPR013783">
    <property type="entry name" value="Ig-like_fold"/>
</dbReference>
<dbReference type="PROSITE" id="PS50221">
    <property type="entry name" value="GAIN_B"/>
    <property type="match status" value="1"/>
</dbReference>
<dbReference type="PROSITE" id="PS50093">
    <property type="entry name" value="PKD"/>
    <property type="match status" value="5"/>
</dbReference>
<dbReference type="Pfam" id="PF01477">
    <property type="entry name" value="PLAT"/>
    <property type="match status" value="1"/>
</dbReference>
<dbReference type="Pfam" id="PF01822">
    <property type="entry name" value="WSC"/>
    <property type="match status" value="1"/>
</dbReference>
<feature type="domain" description="PKD" evidence="18">
    <location>
        <begin position="772"/>
        <end position="838"/>
    </location>
</feature>
<organism evidence="22 23">
    <name type="scientific">Octopus sinensis</name>
    <name type="common">East Asian common octopus</name>
    <dbReference type="NCBI Taxonomy" id="2607531"/>
    <lineage>
        <taxon>Eukaryota</taxon>
        <taxon>Metazoa</taxon>
        <taxon>Spiralia</taxon>
        <taxon>Lophotrochozoa</taxon>
        <taxon>Mollusca</taxon>
        <taxon>Cephalopoda</taxon>
        <taxon>Coleoidea</taxon>
        <taxon>Octopodiformes</taxon>
        <taxon>Octopoda</taxon>
        <taxon>Incirrata</taxon>
        <taxon>Octopodidae</taxon>
        <taxon>Octopus</taxon>
    </lineage>
</organism>
<feature type="disulfide bond" evidence="13">
    <location>
        <begin position="2997"/>
        <end position="3010"/>
    </location>
</feature>
<dbReference type="InterPro" id="IPR051223">
    <property type="entry name" value="Polycystin"/>
</dbReference>
<comment type="subcellular location">
    <subcellularLocation>
        <location evidence="2">Cell membrane</location>
        <topology evidence="2">Multi-pass membrane protein</topology>
    </subcellularLocation>
    <subcellularLocation>
        <location evidence="1">Cell projection</location>
        <location evidence="1">Cilium</location>
    </subcellularLocation>
</comment>
<evidence type="ECO:0000313" key="22">
    <source>
        <dbReference type="Proteomes" id="UP000515154"/>
    </source>
</evidence>
<evidence type="ECO:0000256" key="3">
    <source>
        <dbReference type="ARBA" id="ARBA00007200"/>
    </source>
</evidence>
<dbReference type="RefSeq" id="XP_029635152.2">
    <property type="nucleotide sequence ID" value="XM_029779292.2"/>
</dbReference>
<evidence type="ECO:0000259" key="20">
    <source>
        <dbReference type="PROSITE" id="PS50221"/>
    </source>
</evidence>
<evidence type="ECO:0000256" key="9">
    <source>
        <dbReference type="ARBA" id="ARBA00023136"/>
    </source>
</evidence>
<dbReference type="SMART" id="SM00308">
    <property type="entry name" value="LH2"/>
    <property type="match status" value="1"/>
</dbReference>
<feature type="transmembrane region" description="Helical" evidence="16">
    <location>
        <begin position="2796"/>
        <end position="2823"/>
    </location>
</feature>
<gene>
    <name evidence="23" type="primary">LOC115210642</name>
</gene>
<proteinExistence type="inferred from homology"/>
<keyword evidence="9 16" id="KW-0472">Membrane</keyword>
<dbReference type="InterPro" id="IPR003915">
    <property type="entry name" value="PKD_2"/>
</dbReference>
<keyword evidence="22" id="KW-1185">Reference proteome</keyword>
<evidence type="ECO:0000256" key="8">
    <source>
        <dbReference type="ARBA" id="ARBA00023069"/>
    </source>
</evidence>
<keyword evidence="5 16" id="KW-0812">Transmembrane</keyword>
<dbReference type="InterPro" id="IPR002889">
    <property type="entry name" value="WSC_carb-bd"/>
</dbReference>
<dbReference type="Gene3D" id="2.60.220.50">
    <property type="match status" value="1"/>
</dbReference>
<feature type="domain" description="PKD" evidence="18">
    <location>
        <begin position="954"/>
        <end position="1001"/>
    </location>
</feature>
<feature type="transmembrane region" description="Helical" evidence="16">
    <location>
        <begin position="3274"/>
        <end position="3300"/>
    </location>
</feature>
<feature type="domain" description="PKD" evidence="18">
    <location>
        <begin position="513"/>
        <end position="553"/>
    </location>
</feature>
<feature type="domain" description="PKD" evidence="18">
    <location>
        <begin position="874"/>
        <end position="929"/>
    </location>
</feature>
<keyword evidence="6 17" id="KW-0732">Signal</keyword>
<feature type="transmembrane region" description="Helical" evidence="16">
    <location>
        <begin position="2760"/>
        <end position="2784"/>
    </location>
</feature>
<evidence type="ECO:0000259" key="19">
    <source>
        <dbReference type="PROSITE" id="PS50095"/>
    </source>
</evidence>
<dbReference type="InterPro" id="IPR000601">
    <property type="entry name" value="PKD_dom"/>
</dbReference>
<dbReference type="Proteomes" id="UP000515154">
    <property type="component" value="Linkage group LG4"/>
</dbReference>
<protein>
    <submittedName>
        <fullName evidence="23">Polycystin-1-like isoform X1</fullName>
    </submittedName>
</protein>
<dbReference type="PANTHER" id="PTHR10877">
    <property type="entry name" value="POLYCYSTIN FAMILY MEMBER"/>
    <property type="match status" value="1"/>
</dbReference>
<dbReference type="SUPFAM" id="SSF49299">
    <property type="entry name" value="PKD domain"/>
    <property type="match status" value="6"/>
</dbReference>
<dbReference type="GO" id="GO:0050982">
    <property type="term" value="P:detection of mechanical stimulus"/>
    <property type="evidence" value="ECO:0007669"/>
    <property type="project" value="TreeGrafter"/>
</dbReference>
<evidence type="ECO:0000256" key="11">
    <source>
        <dbReference type="ARBA" id="ARBA00023180"/>
    </source>
</evidence>
<dbReference type="InterPro" id="IPR057244">
    <property type="entry name" value="GAIN_B"/>
</dbReference>
<evidence type="ECO:0000256" key="5">
    <source>
        <dbReference type="ARBA" id="ARBA00022692"/>
    </source>
</evidence>
<feature type="domain" description="PKD" evidence="18">
    <location>
        <begin position="603"/>
        <end position="661"/>
    </location>
</feature>
<dbReference type="Gene3D" id="2.60.60.20">
    <property type="entry name" value="PLAT/LH2 domain"/>
    <property type="match status" value="1"/>
</dbReference>
<comment type="similarity">
    <text evidence="3">Belongs to the polycystin family.</text>
</comment>
<dbReference type="SMART" id="SM00321">
    <property type="entry name" value="WSC"/>
    <property type="match status" value="1"/>
</dbReference>
<dbReference type="InterPro" id="IPR036392">
    <property type="entry name" value="PLAT/LH2_dom_sf"/>
</dbReference>
<evidence type="ECO:0000256" key="7">
    <source>
        <dbReference type="ARBA" id="ARBA00022989"/>
    </source>
</evidence>
<dbReference type="InterPro" id="IPR013122">
    <property type="entry name" value="PKD1_2_channel"/>
</dbReference>
<dbReference type="InterPro" id="IPR046338">
    <property type="entry name" value="GAIN_dom_sf"/>
</dbReference>
<dbReference type="PRINTS" id="PR01433">
    <property type="entry name" value="POLYCYSTIN2"/>
</dbReference>
<dbReference type="Pfam" id="PF08016">
    <property type="entry name" value="PKD_channel"/>
    <property type="match status" value="1"/>
</dbReference>
<evidence type="ECO:0000256" key="2">
    <source>
        <dbReference type="ARBA" id="ARBA00004651"/>
    </source>
</evidence>
<evidence type="ECO:0000256" key="16">
    <source>
        <dbReference type="SAM" id="Phobius"/>
    </source>
</evidence>
<feature type="domain" description="WSC" evidence="21">
    <location>
        <begin position="20"/>
        <end position="114"/>
    </location>
</feature>
<dbReference type="InterPro" id="IPR022409">
    <property type="entry name" value="PKD/Chitinase_dom"/>
</dbReference>
<evidence type="ECO:0000256" key="17">
    <source>
        <dbReference type="SAM" id="SignalP"/>
    </source>
</evidence>
<dbReference type="FunFam" id="1.10.287.70:FF:000086">
    <property type="entry name" value="Polycystic kidney disease 2"/>
    <property type="match status" value="1"/>
</dbReference>
<dbReference type="InterPro" id="IPR000203">
    <property type="entry name" value="GPS"/>
</dbReference>
<evidence type="ECO:0000313" key="23">
    <source>
        <dbReference type="RefSeq" id="XP_029635152.2"/>
    </source>
</evidence>
<dbReference type="InterPro" id="IPR046791">
    <property type="entry name" value="Polycystin_dom"/>
</dbReference>
<dbReference type="Pfam" id="PF00801">
    <property type="entry name" value="PKD"/>
    <property type="match status" value="3"/>
</dbReference>
<dbReference type="PROSITE" id="PS51212">
    <property type="entry name" value="WSC"/>
    <property type="match status" value="1"/>
</dbReference>
<dbReference type="InterPro" id="IPR035986">
    <property type="entry name" value="PKD_dom_sf"/>
</dbReference>
<feature type="chain" id="PRO_5028918804" evidence="17">
    <location>
        <begin position="22"/>
        <end position="3490"/>
    </location>
</feature>
<feature type="transmembrane region" description="Helical" evidence="16">
    <location>
        <begin position="3148"/>
        <end position="3167"/>
    </location>
</feature>
<dbReference type="Gene3D" id="1.10.287.70">
    <property type="match status" value="1"/>
</dbReference>
<feature type="transmembrane region" description="Helical" evidence="16">
    <location>
        <begin position="2607"/>
        <end position="2626"/>
    </location>
</feature>
<comment type="caution">
    <text evidence="14">Lacks conserved residue(s) required for the propagation of feature annotation.</text>
</comment>
<evidence type="ECO:0000256" key="4">
    <source>
        <dbReference type="ARBA" id="ARBA00022475"/>
    </source>
</evidence>
<dbReference type="CDD" id="cd01752">
    <property type="entry name" value="PLAT_polycystin"/>
    <property type="match status" value="1"/>
</dbReference>
<dbReference type="CDD" id="cd00146">
    <property type="entry name" value="PKD"/>
    <property type="match status" value="3"/>
</dbReference>
<dbReference type="SUPFAM" id="SSF49723">
    <property type="entry name" value="Lipase/lipooxygenase domain (PLAT/LH2 domain)"/>
    <property type="match status" value="1"/>
</dbReference>
<keyword evidence="8" id="KW-0969">Cilium</keyword>
<evidence type="ECO:0000256" key="10">
    <source>
        <dbReference type="ARBA" id="ARBA00023157"/>
    </source>
</evidence>
<dbReference type="GO" id="GO:0005509">
    <property type="term" value="F:calcium ion binding"/>
    <property type="evidence" value="ECO:0007669"/>
    <property type="project" value="InterPro"/>
</dbReference>
<dbReference type="Pfam" id="PF20519">
    <property type="entry name" value="Polycystin_dom"/>
    <property type="match status" value="1"/>
</dbReference>
<feature type="region of interest" description="Disordered" evidence="15">
    <location>
        <begin position="2720"/>
        <end position="2748"/>
    </location>
</feature>
<dbReference type="KEGG" id="osn:115210642"/>